<sequence length="222" mass="25167">ESMADVAWKTLENYGLTDKIIAFVMDNATNNDIMVEAIQAKCLAAGIRFEARKARMRCMPHTVHLAALKLFEAIGALTKEDSKKAQGRSKAAYQEEVTHLNTKAADCDAALRVDDDEEDKATEPQMETISWLQRTGAALAVFKLRKIVKHVRSSPQRCRSWQHTVRVTSDRLDAELEKAELMLILDVRTRRTPTHQMLRKLSARQKVLANSYQGAQFIILMR</sequence>
<reference evidence="6" key="1">
    <citation type="submission" date="2023-03" db="EMBL/GenBank/DDBJ databases">
        <title>Massive genome expansion in bonnet fungi (Mycena s.s.) driven by repeated elements and novel gene families across ecological guilds.</title>
        <authorList>
            <consortium name="Lawrence Berkeley National Laboratory"/>
            <person name="Harder C.B."/>
            <person name="Miyauchi S."/>
            <person name="Viragh M."/>
            <person name="Kuo A."/>
            <person name="Thoen E."/>
            <person name="Andreopoulos B."/>
            <person name="Lu D."/>
            <person name="Skrede I."/>
            <person name="Drula E."/>
            <person name="Henrissat B."/>
            <person name="Morin E."/>
            <person name="Kohler A."/>
            <person name="Barry K."/>
            <person name="LaButti K."/>
            <person name="Morin E."/>
            <person name="Salamov A."/>
            <person name="Lipzen A."/>
            <person name="Mereny Z."/>
            <person name="Hegedus B."/>
            <person name="Baldrian P."/>
            <person name="Stursova M."/>
            <person name="Weitz H."/>
            <person name="Taylor A."/>
            <person name="Grigoriev I.V."/>
            <person name="Nagy L.G."/>
            <person name="Martin F."/>
            <person name="Kauserud H."/>
        </authorList>
    </citation>
    <scope>NUCLEOTIDE SEQUENCE</scope>
    <source>
        <strain evidence="6">CBHHK002</strain>
    </source>
</reference>
<accession>A0AAD6YX31</accession>
<dbReference type="InterPro" id="IPR012337">
    <property type="entry name" value="RNaseH-like_sf"/>
</dbReference>
<name>A0AAD6YX31_9AGAR</name>
<organism evidence="6 7">
    <name type="scientific">Mycena albidolilacea</name>
    <dbReference type="NCBI Taxonomy" id="1033008"/>
    <lineage>
        <taxon>Eukaryota</taxon>
        <taxon>Fungi</taxon>
        <taxon>Dikarya</taxon>
        <taxon>Basidiomycota</taxon>
        <taxon>Agaricomycotina</taxon>
        <taxon>Agaricomycetes</taxon>
        <taxon>Agaricomycetidae</taxon>
        <taxon>Agaricales</taxon>
        <taxon>Marasmiineae</taxon>
        <taxon>Mycenaceae</taxon>
        <taxon>Mycena</taxon>
    </lineage>
</organism>
<protein>
    <submittedName>
        <fullName evidence="6">Uncharacterized protein</fullName>
    </submittedName>
</protein>
<keyword evidence="7" id="KW-1185">Reference proteome</keyword>
<dbReference type="PANTHER" id="PTHR46481:SF10">
    <property type="entry name" value="ZINC FINGER BED DOMAIN-CONTAINING PROTEIN 39"/>
    <property type="match status" value="1"/>
</dbReference>
<dbReference type="EMBL" id="JARIHO010000147">
    <property type="protein sequence ID" value="KAJ7300980.1"/>
    <property type="molecule type" value="Genomic_DNA"/>
</dbReference>
<gene>
    <name evidence="6" type="ORF">DFH08DRAFT_724785</name>
</gene>
<dbReference type="AlphaFoldDB" id="A0AAD6YX31"/>
<evidence type="ECO:0000256" key="2">
    <source>
        <dbReference type="ARBA" id="ARBA00022723"/>
    </source>
</evidence>
<dbReference type="SUPFAM" id="SSF53098">
    <property type="entry name" value="Ribonuclease H-like"/>
    <property type="match status" value="1"/>
</dbReference>
<evidence type="ECO:0000256" key="4">
    <source>
        <dbReference type="ARBA" id="ARBA00022833"/>
    </source>
</evidence>
<dbReference type="PANTHER" id="PTHR46481">
    <property type="entry name" value="ZINC FINGER BED DOMAIN-CONTAINING PROTEIN 4"/>
    <property type="match status" value="1"/>
</dbReference>
<comment type="subcellular location">
    <subcellularLocation>
        <location evidence="1">Nucleus</location>
    </subcellularLocation>
</comment>
<dbReference type="Proteomes" id="UP001218218">
    <property type="component" value="Unassembled WGS sequence"/>
</dbReference>
<keyword evidence="4" id="KW-0862">Zinc</keyword>
<keyword evidence="5" id="KW-0539">Nucleus</keyword>
<evidence type="ECO:0000256" key="1">
    <source>
        <dbReference type="ARBA" id="ARBA00004123"/>
    </source>
</evidence>
<evidence type="ECO:0000313" key="6">
    <source>
        <dbReference type="EMBL" id="KAJ7300980.1"/>
    </source>
</evidence>
<proteinExistence type="predicted"/>
<keyword evidence="3" id="KW-0863">Zinc-finger</keyword>
<comment type="caution">
    <text evidence="6">The sequence shown here is derived from an EMBL/GenBank/DDBJ whole genome shotgun (WGS) entry which is preliminary data.</text>
</comment>
<dbReference type="InterPro" id="IPR052035">
    <property type="entry name" value="ZnF_BED_domain_contain"/>
</dbReference>
<feature type="non-terminal residue" evidence="6">
    <location>
        <position position="222"/>
    </location>
</feature>
<evidence type="ECO:0000256" key="5">
    <source>
        <dbReference type="ARBA" id="ARBA00023242"/>
    </source>
</evidence>
<dbReference type="GO" id="GO:0008270">
    <property type="term" value="F:zinc ion binding"/>
    <property type="evidence" value="ECO:0007669"/>
    <property type="project" value="UniProtKB-KW"/>
</dbReference>
<keyword evidence="2" id="KW-0479">Metal-binding</keyword>
<evidence type="ECO:0000256" key="3">
    <source>
        <dbReference type="ARBA" id="ARBA00022771"/>
    </source>
</evidence>
<dbReference type="GO" id="GO:0005634">
    <property type="term" value="C:nucleus"/>
    <property type="evidence" value="ECO:0007669"/>
    <property type="project" value="UniProtKB-SubCell"/>
</dbReference>
<evidence type="ECO:0000313" key="7">
    <source>
        <dbReference type="Proteomes" id="UP001218218"/>
    </source>
</evidence>